<dbReference type="Proteomes" id="UP000732527">
    <property type="component" value="Unassembled WGS sequence"/>
</dbReference>
<dbReference type="EC" id="1.8.4.11" evidence="5"/>
<comment type="function">
    <text evidence="5">Has an important function as a repair enzyme for proteins that have been inactivated by oxidation. Catalyzes the reversible oxidation-reduction of methionine sulfoxide in proteins to methionine.</text>
</comment>
<dbReference type="PANTHER" id="PTHR43774">
    <property type="entry name" value="PEPTIDE METHIONINE SULFOXIDE REDUCTASE"/>
    <property type="match status" value="1"/>
</dbReference>
<evidence type="ECO:0000256" key="5">
    <source>
        <dbReference type="HAMAP-Rule" id="MF_01401"/>
    </source>
</evidence>
<evidence type="ECO:0000256" key="3">
    <source>
        <dbReference type="ARBA" id="ARBA00047806"/>
    </source>
</evidence>
<protein>
    <recommendedName>
        <fullName evidence="5">Peptide methionine sulfoxide reductase MsrA</fullName>
        <shortName evidence="5">Protein-methionine-S-oxide reductase</shortName>
        <ecNumber evidence="5">1.8.4.11</ecNumber>
    </recommendedName>
    <alternativeName>
        <fullName evidence="5">Peptide-methionine (S)-S-oxide reductase</fullName>
        <shortName evidence="5">Peptide Met(O) reductase</shortName>
    </alternativeName>
</protein>
<reference evidence="7" key="1">
    <citation type="journal article" date="2021" name="PeerJ">
        <title>Extensive microbial diversity within the chicken gut microbiome revealed by metagenomics and culture.</title>
        <authorList>
            <person name="Gilroy R."/>
            <person name="Ravi A."/>
            <person name="Getino M."/>
            <person name="Pursley I."/>
            <person name="Horton D.L."/>
            <person name="Alikhan N.F."/>
            <person name="Baker D."/>
            <person name="Gharbi K."/>
            <person name="Hall N."/>
            <person name="Watson M."/>
            <person name="Adriaenssens E.M."/>
            <person name="Foster-Nyarko E."/>
            <person name="Jarju S."/>
            <person name="Secka A."/>
            <person name="Antonio M."/>
            <person name="Oren A."/>
            <person name="Chaudhuri R.R."/>
            <person name="La Ragione R."/>
            <person name="Hildebrand F."/>
            <person name="Pallen M.J."/>
        </authorList>
    </citation>
    <scope>NUCLEOTIDE SEQUENCE</scope>
    <source>
        <strain evidence="7">CHK192-2623</strain>
    </source>
</reference>
<proteinExistence type="inferred from homology"/>
<comment type="caution">
    <text evidence="7">The sequence shown here is derived from an EMBL/GenBank/DDBJ whole genome shotgun (WGS) entry which is preliminary data.</text>
</comment>
<keyword evidence="2 5" id="KW-0560">Oxidoreductase</keyword>
<evidence type="ECO:0000313" key="7">
    <source>
        <dbReference type="EMBL" id="HJE48872.1"/>
    </source>
</evidence>
<dbReference type="NCBIfam" id="TIGR00401">
    <property type="entry name" value="msrA"/>
    <property type="match status" value="1"/>
</dbReference>
<evidence type="ECO:0000259" key="6">
    <source>
        <dbReference type="Pfam" id="PF01625"/>
    </source>
</evidence>
<feature type="active site" evidence="5">
    <location>
        <position position="24"/>
    </location>
</feature>
<dbReference type="AlphaFoldDB" id="A0A921EI15"/>
<dbReference type="PANTHER" id="PTHR43774:SF1">
    <property type="entry name" value="PEPTIDE METHIONINE SULFOXIDE REDUCTASE MSRA 2"/>
    <property type="match status" value="1"/>
</dbReference>
<dbReference type="GO" id="GO:0008113">
    <property type="term" value="F:peptide-methionine (S)-S-oxide reductase activity"/>
    <property type="evidence" value="ECO:0007669"/>
    <property type="project" value="UniProtKB-UniRule"/>
</dbReference>
<comment type="catalytic activity">
    <reaction evidence="4 5">
        <text>[thioredoxin]-disulfide + L-methionine + H2O = L-methionine (S)-S-oxide + [thioredoxin]-dithiol</text>
        <dbReference type="Rhea" id="RHEA:19993"/>
        <dbReference type="Rhea" id="RHEA-COMP:10698"/>
        <dbReference type="Rhea" id="RHEA-COMP:10700"/>
        <dbReference type="ChEBI" id="CHEBI:15377"/>
        <dbReference type="ChEBI" id="CHEBI:29950"/>
        <dbReference type="ChEBI" id="CHEBI:50058"/>
        <dbReference type="ChEBI" id="CHEBI:57844"/>
        <dbReference type="ChEBI" id="CHEBI:58772"/>
        <dbReference type="EC" id="1.8.4.11"/>
    </reaction>
</comment>
<evidence type="ECO:0000313" key="8">
    <source>
        <dbReference type="Proteomes" id="UP000732527"/>
    </source>
</evidence>
<dbReference type="EMBL" id="DYYQ01000011">
    <property type="protein sequence ID" value="HJE48872.1"/>
    <property type="molecule type" value="Genomic_DNA"/>
</dbReference>
<dbReference type="Pfam" id="PF01625">
    <property type="entry name" value="PMSR"/>
    <property type="match status" value="1"/>
</dbReference>
<evidence type="ECO:0000256" key="4">
    <source>
        <dbReference type="ARBA" id="ARBA00048782"/>
    </source>
</evidence>
<comment type="catalytic activity">
    <reaction evidence="3 5">
        <text>L-methionyl-[protein] + [thioredoxin]-disulfide + H2O = L-methionyl-(S)-S-oxide-[protein] + [thioredoxin]-dithiol</text>
        <dbReference type="Rhea" id="RHEA:14217"/>
        <dbReference type="Rhea" id="RHEA-COMP:10698"/>
        <dbReference type="Rhea" id="RHEA-COMP:10700"/>
        <dbReference type="Rhea" id="RHEA-COMP:12313"/>
        <dbReference type="Rhea" id="RHEA-COMP:12315"/>
        <dbReference type="ChEBI" id="CHEBI:15377"/>
        <dbReference type="ChEBI" id="CHEBI:16044"/>
        <dbReference type="ChEBI" id="CHEBI:29950"/>
        <dbReference type="ChEBI" id="CHEBI:44120"/>
        <dbReference type="ChEBI" id="CHEBI:50058"/>
        <dbReference type="EC" id="1.8.4.11"/>
    </reaction>
</comment>
<gene>
    <name evidence="5 7" type="primary">msrA</name>
    <name evidence="7" type="ORF">K8V69_01610</name>
</gene>
<evidence type="ECO:0000256" key="1">
    <source>
        <dbReference type="ARBA" id="ARBA00005591"/>
    </source>
</evidence>
<evidence type="ECO:0000256" key="2">
    <source>
        <dbReference type="ARBA" id="ARBA00023002"/>
    </source>
</evidence>
<dbReference type="SUPFAM" id="SSF55068">
    <property type="entry name" value="Peptide methionine sulfoxide reductase"/>
    <property type="match status" value="1"/>
</dbReference>
<dbReference type="InterPro" id="IPR036509">
    <property type="entry name" value="Met_Sox_Rdtase_MsrA_sf"/>
</dbReference>
<dbReference type="InterPro" id="IPR002569">
    <property type="entry name" value="Met_Sox_Rdtase_MsrA_dom"/>
</dbReference>
<name>A0A921EI15_LACJH</name>
<comment type="similarity">
    <text evidence="1 5">Belongs to the MsrA Met sulfoxide reductase family.</text>
</comment>
<organism evidence="7 8">
    <name type="scientific">Lactobacillus johnsonii</name>
    <dbReference type="NCBI Taxonomy" id="33959"/>
    <lineage>
        <taxon>Bacteria</taxon>
        <taxon>Bacillati</taxon>
        <taxon>Bacillota</taxon>
        <taxon>Bacilli</taxon>
        <taxon>Lactobacillales</taxon>
        <taxon>Lactobacillaceae</taxon>
        <taxon>Lactobacillus</taxon>
    </lineage>
</organism>
<dbReference type="HAMAP" id="MF_01401">
    <property type="entry name" value="MsrA"/>
    <property type="match status" value="1"/>
</dbReference>
<accession>A0A921EI15</accession>
<reference evidence="7" key="2">
    <citation type="submission" date="2021-09" db="EMBL/GenBank/DDBJ databases">
        <authorList>
            <person name="Gilroy R."/>
        </authorList>
    </citation>
    <scope>NUCLEOTIDE SEQUENCE</scope>
    <source>
        <strain evidence="7">CHK192-2623</strain>
    </source>
</reference>
<feature type="domain" description="Peptide methionine sulphoxide reductase MsrA" evidence="6">
    <location>
        <begin position="17"/>
        <end position="168"/>
    </location>
</feature>
<dbReference type="Gene3D" id="3.30.1060.10">
    <property type="entry name" value="Peptide methionine sulphoxide reductase MsrA"/>
    <property type="match status" value="1"/>
</dbReference>
<sequence length="185" mass="21212">MKDVKSLDNNEKTQYDTAIFAGGCFWCMVAPFDTYPGVIRVESGYTGGVVPNPTYEQVCTGLTGHTEAVRITYDPNKLSYEDLVNIYWQVTDPTDAMGQFQDRGSQYQPVIYYNSPKQKEIAEQSRKSLADSNKFSDPIVTRIEPATPFYLAEDYHQDFYKKDPARYALEEAGGREQFIKEHWKK</sequence>